<proteinExistence type="predicted"/>
<feature type="compositionally biased region" description="Basic and acidic residues" evidence="1">
    <location>
        <begin position="41"/>
        <end position="57"/>
    </location>
</feature>
<dbReference type="WBParaSite" id="Pan_g13790.t1">
    <property type="protein sequence ID" value="Pan_g13790.t1"/>
    <property type="gene ID" value="Pan_g13790"/>
</dbReference>
<dbReference type="AlphaFoldDB" id="A0A7E4ZRV6"/>
<protein>
    <submittedName>
        <fullName evidence="3">Uncharacterized protein</fullName>
    </submittedName>
</protein>
<sequence length="75" mass="7788">MGEVGDRSNEGHGGDLEKVESGDGAGHSTSIDSTRCPTIHESGDRQEEQREDLEKAHLGGSGGITGQGGIDIRLT</sequence>
<keyword evidence="2" id="KW-1185">Reference proteome</keyword>
<feature type="compositionally biased region" description="Basic and acidic residues" evidence="1">
    <location>
        <begin position="1"/>
        <end position="21"/>
    </location>
</feature>
<feature type="region of interest" description="Disordered" evidence="1">
    <location>
        <begin position="1"/>
        <end position="75"/>
    </location>
</feature>
<reference evidence="3" key="2">
    <citation type="submission" date="2020-10" db="UniProtKB">
        <authorList>
            <consortium name="WormBaseParasite"/>
        </authorList>
    </citation>
    <scope>IDENTIFICATION</scope>
</reference>
<feature type="compositionally biased region" description="Gly residues" evidence="1">
    <location>
        <begin position="59"/>
        <end position="69"/>
    </location>
</feature>
<organism evidence="2 3">
    <name type="scientific">Panagrellus redivivus</name>
    <name type="common">Microworm</name>
    <dbReference type="NCBI Taxonomy" id="6233"/>
    <lineage>
        <taxon>Eukaryota</taxon>
        <taxon>Metazoa</taxon>
        <taxon>Ecdysozoa</taxon>
        <taxon>Nematoda</taxon>
        <taxon>Chromadorea</taxon>
        <taxon>Rhabditida</taxon>
        <taxon>Tylenchina</taxon>
        <taxon>Panagrolaimomorpha</taxon>
        <taxon>Panagrolaimoidea</taxon>
        <taxon>Panagrolaimidae</taxon>
        <taxon>Panagrellus</taxon>
    </lineage>
</organism>
<name>A0A7E4ZRV6_PANRE</name>
<evidence type="ECO:0000256" key="1">
    <source>
        <dbReference type="SAM" id="MobiDB-lite"/>
    </source>
</evidence>
<reference evidence="2" key="1">
    <citation type="journal article" date="2013" name="Genetics">
        <title>The draft genome and transcriptome of Panagrellus redivivus are shaped by the harsh demands of a free-living lifestyle.</title>
        <authorList>
            <person name="Srinivasan J."/>
            <person name="Dillman A.R."/>
            <person name="Macchietto M.G."/>
            <person name="Heikkinen L."/>
            <person name="Lakso M."/>
            <person name="Fracchia K.M."/>
            <person name="Antoshechkin I."/>
            <person name="Mortazavi A."/>
            <person name="Wong G."/>
            <person name="Sternberg P.W."/>
        </authorList>
    </citation>
    <scope>NUCLEOTIDE SEQUENCE [LARGE SCALE GENOMIC DNA]</scope>
    <source>
        <strain evidence="2">MT8872</strain>
    </source>
</reference>
<accession>A0A7E4ZRV6</accession>
<evidence type="ECO:0000313" key="2">
    <source>
        <dbReference type="Proteomes" id="UP000492821"/>
    </source>
</evidence>
<evidence type="ECO:0000313" key="3">
    <source>
        <dbReference type="WBParaSite" id="Pan_g13790.t1"/>
    </source>
</evidence>
<feature type="compositionally biased region" description="Polar residues" evidence="1">
    <location>
        <begin position="27"/>
        <end position="36"/>
    </location>
</feature>
<dbReference type="Proteomes" id="UP000492821">
    <property type="component" value="Unassembled WGS sequence"/>
</dbReference>